<keyword evidence="3" id="KW-0813">Transport</keyword>
<evidence type="ECO:0000313" key="10">
    <source>
        <dbReference type="Proteomes" id="UP000198935"/>
    </source>
</evidence>
<dbReference type="EMBL" id="FNPI01000001">
    <property type="protein sequence ID" value="SDY01662.1"/>
    <property type="molecule type" value="Genomic_DNA"/>
</dbReference>
<dbReference type="Pfam" id="PF01497">
    <property type="entry name" value="Peripla_BP_2"/>
    <property type="match status" value="1"/>
</dbReference>
<dbReference type="GO" id="GO:0005886">
    <property type="term" value="C:plasma membrane"/>
    <property type="evidence" value="ECO:0007669"/>
    <property type="project" value="UniProtKB-SubCell"/>
</dbReference>
<evidence type="ECO:0000259" key="8">
    <source>
        <dbReference type="PROSITE" id="PS50983"/>
    </source>
</evidence>
<organism evidence="9 10">
    <name type="scientific">Evansella caseinilytica</name>
    <dbReference type="NCBI Taxonomy" id="1503961"/>
    <lineage>
        <taxon>Bacteria</taxon>
        <taxon>Bacillati</taxon>
        <taxon>Bacillota</taxon>
        <taxon>Bacilli</taxon>
        <taxon>Bacillales</taxon>
        <taxon>Bacillaceae</taxon>
        <taxon>Evansella</taxon>
    </lineage>
</organism>
<name>A0A1H3GE78_9BACI</name>
<evidence type="ECO:0000256" key="4">
    <source>
        <dbReference type="ARBA" id="ARBA00022729"/>
    </source>
</evidence>
<sequence length="331" mass="35772">MPIKKRYLFLASLFMTALLFGCSDNSNNADDDTGSQEPVADESSDSADSDSGRVLTDAVGHEVTIPDAPEKIIASYLEDYLVALDVTPAAQWSILDGQGLQDYLQDYLQAVPPIPYELPYESVTSFSPDLLLISSAEAVDDGKYEQYSKIAPTYVVGADNNSDWRENLLTIAEVLDLENKAQQLLASYDEKAQAAKEEIQAAIGTDATAAALWLVADSFFIVSENVSSGAVLYEDLGIAVPDVVKEISGDAAANWSPISLEEIATLEADHLFLINSDNASGAEMLNDPVWQSIPAVKNGQVYEYGPETSWLYTGPIASAQMIDHVVESLVK</sequence>
<reference evidence="10" key="1">
    <citation type="submission" date="2016-10" db="EMBL/GenBank/DDBJ databases">
        <authorList>
            <person name="Varghese N."/>
            <person name="Submissions S."/>
        </authorList>
    </citation>
    <scope>NUCLEOTIDE SEQUENCE [LARGE SCALE GENOMIC DNA]</scope>
    <source>
        <strain evidence="10">SP</strain>
    </source>
</reference>
<dbReference type="PROSITE" id="PS50983">
    <property type="entry name" value="FE_B12_PBP"/>
    <property type="match status" value="1"/>
</dbReference>
<keyword evidence="10" id="KW-1185">Reference proteome</keyword>
<feature type="domain" description="Fe/B12 periplasmic-binding" evidence="8">
    <location>
        <begin position="69"/>
        <end position="331"/>
    </location>
</feature>
<feature type="coiled-coil region" evidence="5">
    <location>
        <begin position="178"/>
        <end position="205"/>
    </location>
</feature>
<keyword evidence="4 7" id="KW-0732">Signal</keyword>
<dbReference type="GO" id="GO:0030288">
    <property type="term" value="C:outer membrane-bounded periplasmic space"/>
    <property type="evidence" value="ECO:0007669"/>
    <property type="project" value="TreeGrafter"/>
</dbReference>
<comment type="subcellular location">
    <subcellularLocation>
        <location evidence="1">Cell membrane</location>
        <topology evidence="1">Lipid-anchor</topology>
    </subcellularLocation>
</comment>
<feature type="compositionally biased region" description="Acidic residues" evidence="6">
    <location>
        <begin position="29"/>
        <end position="48"/>
    </location>
</feature>
<dbReference type="OrthoDB" id="2417096at2"/>
<feature type="signal peptide" evidence="7">
    <location>
        <begin position="1"/>
        <end position="28"/>
    </location>
</feature>
<dbReference type="InterPro" id="IPR051313">
    <property type="entry name" value="Bact_iron-sidero_bind"/>
</dbReference>
<comment type="similarity">
    <text evidence="2">Belongs to the bacterial solute-binding protein 8 family.</text>
</comment>
<dbReference type="PANTHER" id="PTHR30532">
    <property type="entry name" value="IRON III DICITRATE-BINDING PERIPLASMIC PROTEIN"/>
    <property type="match status" value="1"/>
</dbReference>
<dbReference type="Proteomes" id="UP000198935">
    <property type="component" value="Unassembled WGS sequence"/>
</dbReference>
<proteinExistence type="inferred from homology"/>
<evidence type="ECO:0000256" key="6">
    <source>
        <dbReference type="SAM" id="MobiDB-lite"/>
    </source>
</evidence>
<evidence type="ECO:0000256" key="7">
    <source>
        <dbReference type="SAM" id="SignalP"/>
    </source>
</evidence>
<protein>
    <submittedName>
        <fullName evidence="9">Iron complex transport system substrate-binding protein</fullName>
    </submittedName>
</protein>
<evidence type="ECO:0000256" key="1">
    <source>
        <dbReference type="ARBA" id="ARBA00004193"/>
    </source>
</evidence>
<evidence type="ECO:0000256" key="2">
    <source>
        <dbReference type="ARBA" id="ARBA00008814"/>
    </source>
</evidence>
<gene>
    <name evidence="9" type="ORF">SAMN05421736_101146</name>
</gene>
<feature type="region of interest" description="Disordered" evidence="6">
    <location>
        <begin position="28"/>
        <end position="53"/>
    </location>
</feature>
<evidence type="ECO:0000256" key="3">
    <source>
        <dbReference type="ARBA" id="ARBA00022448"/>
    </source>
</evidence>
<feature type="chain" id="PRO_5011479087" evidence="7">
    <location>
        <begin position="29"/>
        <end position="331"/>
    </location>
</feature>
<dbReference type="InterPro" id="IPR002491">
    <property type="entry name" value="ABC_transptr_periplasmic_BD"/>
</dbReference>
<evidence type="ECO:0000313" key="9">
    <source>
        <dbReference type="EMBL" id="SDY01662.1"/>
    </source>
</evidence>
<evidence type="ECO:0000256" key="5">
    <source>
        <dbReference type="SAM" id="Coils"/>
    </source>
</evidence>
<dbReference type="Gene3D" id="3.40.50.1980">
    <property type="entry name" value="Nitrogenase molybdenum iron protein domain"/>
    <property type="match status" value="2"/>
</dbReference>
<keyword evidence="5" id="KW-0175">Coiled coil</keyword>
<dbReference type="PANTHER" id="PTHR30532:SF1">
    <property type="entry name" value="IRON(3+)-HYDROXAMATE-BINDING PROTEIN FHUD"/>
    <property type="match status" value="1"/>
</dbReference>
<accession>A0A1H3GE78</accession>
<dbReference type="STRING" id="1503961.SAMN05421736_101146"/>
<dbReference type="GO" id="GO:1901678">
    <property type="term" value="P:iron coordination entity transport"/>
    <property type="evidence" value="ECO:0007669"/>
    <property type="project" value="UniProtKB-ARBA"/>
</dbReference>
<dbReference type="PROSITE" id="PS51257">
    <property type="entry name" value="PROKAR_LIPOPROTEIN"/>
    <property type="match status" value="1"/>
</dbReference>
<dbReference type="SUPFAM" id="SSF53807">
    <property type="entry name" value="Helical backbone' metal receptor"/>
    <property type="match status" value="1"/>
</dbReference>
<dbReference type="AlphaFoldDB" id="A0A1H3GE78"/>